<gene>
    <name evidence="2" type="ORF">E2C01_005494</name>
</gene>
<evidence type="ECO:0000256" key="1">
    <source>
        <dbReference type="SAM" id="MobiDB-lite"/>
    </source>
</evidence>
<organism evidence="2 3">
    <name type="scientific">Portunus trituberculatus</name>
    <name type="common">Swimming crab</name>
    <name type="synonym">Neptunus trituberculatus</name>
    <dbReference type="NCBI Taxonomy" id="210409"/>
    <lineage>
        <taxon>Eukaryota</taxon>
        <taxon>Metazoa</taxon>
        <taxon>Ecdysozoa</taxon>
        <taxon>Arthropoda</taxon>
        <taxon>Crustacea</taxon>
        <taxon>Multicrustacea</taxon>
        <taxon>Malacostraca</taxon>
        <taxon>Eumalacostraca</taxon>
        <taxon>Eucarida</taxon>
        <taxon>Decapoda</taxon>
        <taxon>Pleocyemata</taxon>
        <taxon>Brachyura</taxon>
        <taxon>Eubrachyura</taxon>
        <taxon>Portunoidea</taxon>
        <taxon>Portunidae</taxon>
        <taxon>Portuninae</taxon>
        <taxon>Portunus</taxon>
    </lineage>
</organism>
<feature type="region of interest" description="Disordered" evidence="1">
    <location>
        <begin position="46"/>
        <end position="65"/>
    </location>
</feature>
<accession>A0A5B7CWT0</accession>
<dbReference type="Proteomes" id="UP000324222">
    <property type="component" value="Unassembled WGS sequence"/>
</dbReference>
<dbReference type="EMBL" id="VSRR010000236">
    <property type="protein sequence ID" value="MPC12786.1"/>
    <property type="molecule type" value="Genomic_DNA"/>
</dbReference>
<feature type="compositionally biased region" description="Low complexity" evidence="1">
    <location>
        <begin position="50"/>
        <end position="65"/>
    </location>
</feature>
<evidence type="ECO:0000313" key="2">
    <source>
        <dbReference type="EMBL" id="MPC12786.1"/>
    </source>
</evidence>
<proteinExistence type="predicted"/>
<sequence>MYHLKTEPRRDTGRVKVEVRGVAARCSRRLVAAGKGHGQHRAFIYPPPDTDSCSTSPSSSSLSLPSIFPLNHQEIMESHKTK</sequence>
<protein>
    <submittedName>
        <fullName evidence="2">Uncharacterized protein</fullName>
    </submittedName>
</protein>
<reference evidence="2 3" key="1">
    <citation type="submission" date="2019-05" db="EMBL/GenBank/DDBJ databases">
        <title>Another draft genome of Portunus trituberculatus and its Hox gene families provides insights of decapod evolution.</title>
        <authorList>
            <person name="Jeong J.-H."/>
            <person name="Song I."/>
            <person name="Kim S."/>
            <person name="Choi T."/>
            <person name="Kim D."/>
            <person name="Ryu S."/>
            <person name="Kim W."/>
        </authorList>
    </citation>
    <scope>NUCLEOTIDE SEQUENCE [LARGE SCALE GENOMIC DNA]</scope>
    <source>
        <tissue evidence="2">Muscle</tissue>
    </source>
</reference>
<dbReference type="AlphaFoldDB" id="A0A5B7CWT0"/>
<keyword evidence="3" id="KW-1185">Reference proteome</keyword>
<evidence type="ECO:0000313" key="3">
    <source>
        <dbReference type="Proteomes" id="UP000324222"/>
    </source>
</evidence>
<comment type="caution">
    <text evidence="2">The sequence shown here is derived from an EMBL/GenBank/DDBJ whole genome shotgun (WGS) entry which is preliminary data.</text>
</comment>
<name>A0A5B7CWT0_PORTR</name>